<comment type="caution">
    <text evidence="1">The sequence shown here is derived from an EMBL/GenBank/DDBJ whole genome shotgun (WGS) entry which is preliminary data.</text>
</comment>
<name>A0ACB8VQM0_9TELE</name>
<gene>
    <name evidence="1" type="ORF">L3Q82_016168</name>
</gene>
<reference evidence="1" key="1">
    <citation type="submission" date="2022-04" db="EMBL/GenBank/DDBJ databases">
        <title>Jade perch genome.</title>
        <authorList>
            <person name="Chao B."/>
        </authorList>
    </citation>
    <scope>NUCLEOTIDE SEQUENCE</scope>
    <source>
        <strain evidence="1">CB-2022</strain>
    </source>
</reference>
<evidence type="ECO:0000313" key="1">
    <source>
        <dbReference type="EMBL" id="KAI3357775.1"/>
    </source>
</evidence>
<dbReference type="Proteomes" id="UP000831701">
    <property type="component" value="Chromosome 19"/>
</dbReference>
<evidence type="ECO:0000313" key="2">
    <source>
        <dbReference type="Proteomes" id="UP000831701"/>
    </source>
</evidence>
<organism evidence="1 2">
    <name type="scientific">Scortum barcoo</name>
    <name type="common">barcoo grunter</name>
    <dbReference type="NCBI Taxonomy" id="214431"/>
    <lineage>
        <taxon>Eukaryota</taxon>
        <taxon>Metazoa</taxon>
        <taxon>Chordata</taxon>
        <taxon>Craniata</taxon>
        <taxon>Vertebrata</taxon>
        <taxon>Euteleostomi</taxon>
        <taxon>Actinopterygii</taxon>
        <taxon>Neopterygii</taxon>
        <taxon>Teleostei</taxon>
        <taxon>Neoteleostei</taxon>
        <taxon>Acanthomorphata</taxon>
        <taxon>Eupercaria</taxon>
        <taxon>Centrarchiformes</taxon>
        <taxon>Terapontoidei</taxon>
        <taxon>Terapontidae</taxon>
        <taxon>Scortum</taxon>
    </lineage>
</organism>
<keyword evidence="2" id="KW-1185">Reference proteome</keyword>
<dbReference type="EMBL" id="CM041549">
    <property type="protein sequence ID" value="KAI3357775.1"/>
    <property type="molecule type" value="Genomic_DNA"/>
</dbReference>
<proteinExistence type="predicted"/>
<feature type="non-terminal residue" evidence="1">
    <location>
        <position position="1"/>
    </location>
</feature>
<sequence length="2221" mass="248443">NMKVNKHTQAKGHTKSQKWKDVRGKRCRPPITPSDLNSSPVMAKVIMEHQASVKKKPSVKRLKNKAKSVSDSKKNTPESRLKKSHTQANGSSAFSMDNESEDSRDWKEYSQSVLGNGLDTSGDRGDVRPGRLEGQSLHCCAQRDDRKNHAVLVMQKDQTLCFRGKCFLTCLFGRVEVMGFTIEEGQQSYPLFSPASHCPLTIRALESSDRSRDERTEAAPILRKYLPSASRKKLLKRIMQDSSIILLEPMETPLTRFLSSFTDLSELFSPPMSELMSAVLDTPLNGLGMIPLVSAIEGLKMSKSYRDALNTVVSACRGDMDGCAVILVCGTKNVGKSTFIRILINTLLNHTSSVDYLEGDLGQTEFTPAGCLSLTTVKEPLLGPPFTHQCTPEHMIYYGNSSCESDLDRYLESLKSLWRRRSKNRETPIVINTMGWVKGFGLQLLVDMIRFFPVSHVIQLGHSGIIQCPALTPEFMRTAHGCLTHPPAQTALDEFTESHSPPRSYTHMIIQSEFQGVGRQGTAKHQRTNEHRELSLLAYLSQLQSPDHGPVRSLHSLTPYQVPHTAVALGVIHCDVVPSHMFYAANASLVALCCLSEKVTSRGGPVLLSQAPICPCVGLGVLRGVDMVRGLYFLLTPVDPSVLRKVNCLLLGAISLPSCVLTTQPGFEGEMPYITTDYSFDLTGAGKLRVFKGLMRPSQMGMRPSCFFFISSPDVEEVSLVCSNRSPPTHSCSSVQLITLLVNFSLCLGAFWPLVFTHGAAAFAPFLRKLNEEEKKRRSEGCRNGEIMPQRSLLIKHHHCIGADQSCERSRGGGVACLDGAKQVDHEFSPAQVATEELAWTQITTHLQTETRKISTMRLGPLDELIMFLYWKKRGAYELEALPSSLTQTGIERYSWSSSLDVIHDLCDDKPVQEEDWVVCQHPECPERHTAGPPRHVSPLDAAFAVGSCRQVCHHPDCQDLNSKNPLHLCESCDSRCHSENTDNMHFDRHPRFDLQPQASILARNVSTRSCPPRTSPPSDLEEEDEGSNDRGSNEEHERCSNVCFCRERKTGGMKLVKKKPRRRHTDDPSKECFSLKFDLNVDINTEIVPAMKKKTLREVLGPVFERNGIELSRVDLFLDQSNTPLSLNFEAYRFGGHYLKVKARVGDELKVEQGVKDLRSLSLPNMKPSAGQSPYILTPGSEKVEHGSLGRRESIDLLPAASCVFALACTLAYMHASRLAAAGRSLESHTDDEFTQEHTVPLQHFLQLREVAVLLPMRDAERPTEACRILIDWAAKHECGNGADSHQGFFHFLFFVSSFCFLCKMVRFGRLTSWRSWDLLHVDSEIPESPPPDTQPTTPTDCQLLFLSRSSRLLQGQARRRKNMTEFLGEANIPTQDSLGQMGGSLPGIGGGPDTWKNRAASRFSGFFSSNAGAGPFGKEVDRLEQLQSKLHSYTTFGLPKVPRQLSFHQDSWEGDGETNLVLEDSWQMLLDNSETLTRRQFHQQEAIWELLQTEATYIKKLRVITDLFLCGLLNLQESGLLMEVEPAKLFSNIQEIVRLHTSLWNQVMLPVLDKARQARALLDPTDLHHGFRTFGSRFQPYIRYCMEEEGCMEYMRTLLRDNELFRTYVTWGETHKQCNRLKLADMLAKPHQRLTKYPLLLKSVLKKTDEPSARDIVNSMVATVEGFINSVNSQMRQRQERQKLATISARIDSYEAVEGSSEEVEKILKEYNRFDLMAPMRGISPEETRQLHLEGALRMKEGKDSRMDVYCVLFTDLLLITKPVKRVEKVKVIRQPLLIHNVVCKELKDPGSFILIYLNEFKSAVAAYTFQANSASQGRSWIDAICNVQNQLQRLRNEEVLRQQKSLKRCTEGEEEEEDESSNSTTSSPCLRHKDQQNSSQSDGSTETLSVMDVDGPGEHQEPPAPNMNLQGATEKDSDVAPLSERSEVQQSRSTSPCRVPSSVFSEHIQEVGPDGEELDAQYRSLSMDSAYGTLSPESLLRELQPQPSQSEGEETEEEEGDEAGIEEIEEEEEDAASLGSQLSVVQTSKPRRRPHVQPRLHCLQRLSTLTLSRSEDNLLQRFHGKHPISHRHTLNSGAQDQSQRRDSDTSPLAHSRSLSELGQNYLELFSSDIDQPDDCLSLSAPADKLCATLRRAEARHRVPIGPHDSNGSQSNSSDGETAPSACIDRNNGSVASGGSGETSPKKKRSPAQQHKKLTLAQLYRIRTTLVLNSTLTAS</sequence>
<protein>
    <submittedName>
        <fullName evidence="1">Uncharacterized protein</fullName>
    </submittedName>
</protein>
<accession>A0ACB8VQM0</accession>